<dbReference type="Proteomes" id="UP000242715">
    <property type="component" value="Unassembled WGS sequence"/>
</dbReference>
<sequence length="77" mass="8284">MSSSANAPPRRPMEVMVDIAATVERPGSTEALTQEVSYLKWLKGNLIFLVILQSTAALTILDVTKYIVSTTLVSASS</sequence>
<evidence type="ECO:0000313" key="1">
    <source>
        <dbReference type="EMBL" id="GAU27101.1"/>
    </source>
</evidence>
<protein>
    <submittedName>
        <fullName evidence="1">Uncharacterized protein</fullName>
    </submittedName>
</protein>
<dbReference type="AlphaFoldDB" id="A0A2Z6M4L4"/>
<keyword evidence="2" id="KW-1185">Reference proteome</keyword>
<name>A0A2Z6M4L4_TRISU</name>
<accession>A0A2Z6M4L4</accession>
<reference evidence="2" key="1">
    <citation type="journal article" date="2017" name="Front. Plant Sci.">
        <title>Climate Clever Clovers: New Paradigm to Reduce the Environmental Footprint of Ruminants by Breeding Low Methanogenic Forages Utilizing Haplotype Variation.</title>
        <authorList>
            <person name="Kaur P."/>
            <person name="Appels R."/>
            <person name="Bayer P.E."/>
            <person name="Keeble-Gagnere G."/>
            <person name="Wang J."/>
            <person name="Hirakawa H."/>
            <person name="Shirasawa K."/>
            <person name="Vercoe P."/>
            <person name="Stefanova K."/>
            <person name="Durmic Z."/>
            <person name="Nichols P."/>
            <person name="Revell C."/>
            <person name="Isobe S.N."/>
            <person name="Edwards D."/>
            <person name="Erskine W."/>
        </authorList>
    </citation>
    <scope>NUCLEOTIDE SEQUENCE [LARGE SCALE GENOMIC DNA]</scope>
    <source>
        <strain evidence="2">cv. Daliak</strain>
    </source>
</reference>
<proteinExistence type="predicted"/>
<dbReference type="EMBL" id="DF973347">
    <property type="protein sequence ID" value="GAU27101.1"/>
    <property type="molecule type" value="Genomic_DNA"/>
</dbReference>
<organism evidence="1 2">
    <name type="scientific">Trifolium subterraneum</name>
    <name type="common">Subterranean clover</name>
    <dbReference type="NCBI Taxonomy" id="3900"/>
    <lineage>
        <taxon>Eukaryota</taxon>
        <taxon>Viridiplantae</taxon>
        <taxon>Streptophyta</taxon>
        <taxon>Embryophyta</taxon>
        <taxon>Tracheophyta</taxon>
        <taxon>Spermatophyta</taxon>
        <taxon>Magnoliopsida</taxon>
        <taxon>eudicotyledons</taxon>
        <taxon>Gunneridae</taxon>
        <taxon>Pentapetalae</taxon>
        <taxon>rosids</taxon>
        <taxon>fabids</taxon>
        <taxon>Fabales</taxon>
        <taxon>Fabaceae</taxon>
        <taxon>Papilionoideae</taxon>
        <taxon>50 kb inversion clade</taxon>
        <taxon>NPAAA clade</taxon>
        <taxon>Hologalegina</taxon>
        <taxon>IRL clade</taxon>
        <taxon>Trifolieae</taxon>
        <taxon>Trifolium</taxon>
    </lineage>
</organism>
<gene>
    <name evidence="1" type="ORF">TSUD_104100</name>
</gene>
<evidence type="ECO:0000313" key="2">
    <source>
        <dbReference type="Proteomes" id="UP000242715"/>
    </source>
</evidence>